<dbReference type="InterPro" id="IPR013324">
    <property type="entry name" value="RNA_pol_sigma_r3/r4-like"/>
</dbReference>
<gene>
    <name evidence="4" type="ORF">DL240_10485</name>
</gene>
<dbReference type="InterPro" id="IPR014284">
    <property type="entry name" value="RNA_pol_sigma-70_dom"/>
</dbReference>
<dbReference type="Gene3D" id="1.10.10.10">
    <property type="entry name" value="Winged helix-like DNA-binding domain superfamily/Winged helix DNA-binding domain"/>
    <property type="match status" value="1"/>
</dbReference>
<proteinExistence type="predicted"/>
<dbReference type="InterPro" id="IPR013249">
    <property type="entry name" value="RNA_pol_sigma70_r4_t2"/>
</dbReference>
<dbReference type="AlphaFoldDB" id="A0A328C626"/>
<dbReference type="Pfam" id="PF08281">
    <property type="entry name" value="Sigma70_r4_2"/>
    <property type="match status" value="1"/>
</dbReference>
<accession>A0A328C626</accession>
<organism evidence="4 5">
    <name type="scientific">Lujinxingia litoralis</name>
    <dbReference type="NCBI Taxonomy" id="2211119"/>
    <lineage>
        <taxon>Bacteria</taxon>
        <taxon>Deltaproteobacteria</taxon>
        <taxon>Bradymonadales</taxon>
        <taxon>Lujinxingiaceae</taxon>
        <taxon>Lujinxingia</taxon>
    </lineage>
</organism>
<sequence length="416" mass="46058">MSQLSAEFEALYREHAPAARATLIRLLGDFDLAEDALHDAWLAALQAWVEGDRLCPPHNPRSWLISTGRFKAIDKLRRRSRYREKLALLAAGMEAHAPAAELDERVIRDDRLRLIFTCCHPALSPEARVALTLREVCGLSTEAIARAFLVRGPTLAQRIVRAKRKIQDAGIPYEVPALQELPGRLEAVLSVIYLVFNEGYAATAGEELIRGELCQEAIELGRLLLDLLPEPDPEVLGLLALMLLTEARRAARADAQGDLVLLQDQDRRLWDRALIAEGAGLIARAFAAGEVGGYALQAAIAATHARAPTFEATDWPAIRGFYDLLMQATPSPVVALNRAVALAMDQGPAAGVPLIEALLERGELQRYHLAHAALADLYRRLEQPERARAAYERALALTELEPERRFLRARLRELQD</sequence>
<dbReference type="InterPro" id="IPR007627">
    <property type="entry name" value="RNA_pol_sigma70_r2"/>
</dbReference>
<dbReference type="InterPro" id="IPR013325">
    <property type="entry name" value="RNA_pol_sigma_r2"/>
</dbReference>
<dbReference type="InterPro" id="IPR011990">
    <property type="entry name" value="TPR-like_helical_dom_sf"/>
</dbReference>
<dbReference type="Gene3D" id="1.25.40.10">
    <property type="entry name" value="Tetratricopeptide repeat domain"/>
    <property type="match status" value="1"/>
</dbReference>
<protein>
    <submittedName>
        <fullName evidence="4">RNA polymerase subunit sigma-24</fullName>
    </submittedName>
</protein>
<dbReference type="SUPFAM" id="SSF88946">
    <property type="entry name" value="Sigma2 domain of RNA polymerase sigma factors"/>
    <property type="match status" value="1"/>
</dbReference>
<dbReference type="Pfam" id="PF20239">
    <property type="entry name" value="DUF6596"/>
    <property type="match status" value="1"/>
</dbReference>
<dbReference type="Gene3D" id="1.10.1740.10">
    <property type="match status" value="1"/>
</dbReference>
<dbReference type="EMBL" id="QHKO01000004">
    <property type="protein sequence ID" value="RAL22272.1"/>
    <property type="molecule type" value="Genomic_DNA"/>
</dbReference>
<dbReference type="PANTHER" id="PTHR47756">
    <property type="entry name" value="BLL6612 PROTEIN-RELATED"/>
    <property type="match status" value="1"/>
</dbReference>
<feature type="domain" description="RNA polymerase sigma-70 region 2" evidence="1">
    <location>
        <begin position="11"/>
        <end position="81"/>
    </location>
</feature>
<dbReference type="Pfam" id="PF04542">
    <property type="entry name" value="Sigma70_r2"/>
    <property type="match status" value="1"/>
</dbReference>
<evidence type="ECO:0000259" key="1">
    <source>
        <dbReference type="Pfam" id="PF04542"/>
    </source>
</evidence>
<dbReference type="InterPro" id="IPR036388">
    <property type="entry name" value="WH-like_DNA-bd_sf"/>
</dbReference>
<dbReference type="Proteomes" id="UP000249169">
    <property type="component" value="Unassembled WGS sequence"/>
</dbReference>
<dbReference type="SUPFAM" id="SSF48452">
    <property type="entry name" value="TPR-like"/>
    <property type="match status" value="1"/>
</dbReference>
<dbReference type="InterPro" id="IPR046531">
    <property type="entry name" value="DUF6596"/>
</dbReference>
<name>A0A328C626_9DELT</name>
<dbReference type="NCBIfam" id="TIGR02937">
    <property type="entry name" value="sigma70-ECF"/>
    <property type="match status" value="1"/>
</dbReference>
<evidence type="ECO:0000313" key="4">
    <source>
        <dbReference type="EMBL" id="RAL22272.1"/>
    </source>
</evidence>
<dbReference type="OrthoDB" id="9780299at2"/>
<dbReference type="GO" id="GO:0016987">
    <property type="term" value="F:sigma factor activity"/>
    <property type="evidence" value="ECO:0007669"/>
    <property type="project" value="InterPro"/>
</dbReference>
<evidence type="ECO:0000313" key="5">
    <source>
        <dbReference type="Proteomes" id="UP000249169"/>
    </source>
</evidence>
<dbReference type="PANTHER" id="PTHR47756:SF2">
    <property type="entry name" value="BLL6612 PROTEIN"/>
    <property type="match status" value="1"/>
</dbReference>
<dbReference type="GO" id="GO:0003677">
    <property type="term" value="F:DNA binding"/>
    <property type="evidence" value="ECO:0007669"/>
    <property type="project" value="InterPro"/>
</dbReference>
<comment type="caution">
    <text evidence="4">The sequence shown here is derived from an EMBL/GenBank/DDBJ whole genome shotgun (WGS) entry which is preliminary data.</text>
</comment>
<dbReference type="RefSeq" id="WP_111729843.1">
    <property type="nucleotide sequence ID" value="NZ_QHKO01000004.1"/>
</dbReference>
<dbReference type="SUPFAM" id="SSF88659">
    <property type="entry name" value="Sigma3 and sigma4 domains of RNA polymerase sigma factors"/>
    <property type="match status" value="1"/>
</dbReference>
<evidence type="ECO:0000259" key="3">
    <source>
        <dbReference type="Pfam" id="PF20239"/>
    </source>
</evidence>
<reference evidence="4 5" key="1">
    <citation type="submission" date="2018-05" db="EMBL/GenBank/DDBJ databases">
        <title>Lujinxingia marina gen. nov. sp. nov., a new facultative anaerobic member of the class Deltaproteobacteria, and proposal of Lujinxingaceae fam. nov.</title>
        <authorList>
            <person name="Li C.-M."/>
        </authorList>
    </citation>
    <scope>NUCLEOTIDE SEQUENCE [LARGE SCALE GENOMIC DNA]</scope>
    <source>
        <strain evidence="4 5">B210</strain>
    </source>
</reference>
<feature type="domain" description="RNA polymerase sigma factor 70 region 4 type 2" evidence="2">
    <location>
        <begin position="115"/>
        <end position="166"/>
    </location>
</feature>
<dbReference type="GO" id="GO:0006352">
    <property type="term" value="P:DNA-templated transcription initiation"/>
    <property type="evidence" value="ECO:0007669"/>
    <property type="project" value="InterPro"/>
</dbReference>
<evidence type="ECO:0000259" key="2">
    <source>
        <dbReference type="Pfam" id="PF08281"/>
    </source>
</evidence>
<feature type="domain" description="DUF6596" evidence="3">
    <location>
        <begin position="184"/>
        <end position="285"/>
    </location>
</feature>
<keyword evidence="5" id="KW-1185">Reference proteome</keyword>